<gene>
    <name evidence="3" type="ORF">TD95_003195</name>
</gene>
<comment type="caution">
    <text evidence="3">The sequence shown here is derived from an EMBL/GenBank/DDBJ whole genome shotgun (WGS) entry which is preliminary data.</text>
</comment>
<dbReference type="GO" id="GO:1990904">
    <property type="term" value="C:ribonucleoprotein complex"/>
    <property type="evidence" value="ECO:0007669"/>
    <property type="project" value="TreeGrafter"/>
</dbReference>
<evidence type="ECO:0000256" key="1">
    <source>
        <dbReference type="SAM" id="Coils"/>
    </source>
</evidence>
<dbReference type="OrthoDB" id="2195113at2759"/>
<feature type="coiled-coil region" evidence="1">
    <location>
        <begin position="130"/>
        <end position="201"/>
    </location>
</feature>
<reference evidence="3" key="1">
    <citation type="submission" date="2015-03" db="EMBL/GenBank/DDBJ databases">
        <authorList>
            <person name="Radwan O."/>
            <person name="Al-Naeli F.A."/>
            <person name="Rendon G.A."/>
            <person name="Fields C."/>
        </authorList>
    </citation>
    <scope>NUCLEOTIDE SEQUENCE [LARGE SCALE GENOMIC DNA]</scope>
    <source>
        <strain evidence="3">CR-DP1</strain>
    </source>
</reference>
<dbReference type="GO" id="GO:0005783">
    <property type="term" value="C:endoplasmic reticulum"/>
    <property type="evidence" value="ECO:0007669"/>
    <property type="project" value="TreeGrafter"/>
</dbReference>
<feature type="compositionally biased region" description="Low complexity" evidence="2">
    <location>
        <begin position="1"/>
        <end position="20"/>
    </location>
</feature>
<dbReference type="Proteomes" id="UP000033483">
    <property type="component" value="Unassembled WGS sequence"/>
</dbReference>
<keyword evidence="4" id="KW-1185">Reference proteome</keyword>
<dbReference type="GO" id="GO:0003729">
    <property type="term" value="F:mRNA binding"/>
    <property type="evidence" value="ECO:0007669"/>
    <property type="project" value="TreeGrafter"/>
</dbReference>
<feature type="region of interest" description="Disordered" evidence="2">
    <location>
        <begin position="1"/>
        <end position="24"/>
    </location>
</feature>
<keyword evidence="1" id="KW-0175">Coiled coil</keyword>
<evidence type="ECO:0000313" key="3">
    <source>
        <dbReference type="EMBL" id="KKA27354.1"/>
    </source>
</evidence>
<feature type="coiled-coil region" evidence="1">
    <location>
        <begin position="249"/>
        <end position="295"/>
    </location>
</feature>
<feature type="region of interest" description="Disordered" evidence="2">
    <location>
        <begin position="351"/>
        <end position="393"/>
    </location>
</feature>
<organism evidence="3 4">
    <name type="scientific">Thielaviopsis punctulata</name>
    <dbReference type="NCBI Taxonomy" id="72032"/>
    <lineage>
        <taxon>Eukaryota</taxon>
        <taxon>Fungi</taxon>
        <taxon>Dikarya</taxon>
        <taxon>Ascomycota</taxon>
        <taxon>Pezizomycotina</taxon>
        <taxon>Sordariomycetes</taxon>
        <taxon>Hypocreomycetidae</taxon>
        <taxon>Microascales</taxon>
        <taxon>Ceratocystidaceae</taxon>
        <taxon>Thielaviopsis</taxon>
    </lineage>
</organism>
<dbReference type="PANTHER" id="PTHR31027">
    <property type="entry name" value="NUCLEAR SEGREGATION PROTEIN BFR1"/>
    <property type="match status" value="1"/>
</dbReference>
<sequence length="462" mass="51882">MAAETSTPVAPAAAATPVKTRPVKPNEDVFKKNLAAAEAAHAAAMAKFNAIKDKIELAFPNKKDDSEELNPEKKRRQALIDERNEIRQKQASYKATRQGKTDQLKRLDEQIKSRLAEQKALRGKVPFKSLEELEARIKQLDAQVNSGTMKIVDEKKALAEISSLNRLKKNFGQLDEAQKQIDELKAKVKEIKDSMEDPEQKAISERYDAVQAELNTMQAKSDEVFKNLSTLRDEKSKLHAEQQATYAAIKKLKDEYHRSKRAFAAYEQEQRAKNRERIRAEREKAYKEAQKAKAQEMLQAASLPAFADEIYRATSLLKFLDPSAVSTVKAPLLTDHGLAAKDIRKVETEAPKGMRLVRKEDREDEYLSGAPKKGKKGKKTPAENASKGFSCPPSVVQDCTYMGIDPPMSAAEVPEVAEKVKAKLDHWKQNQAAETQKNIEKAKKEIERLEKEEDEARAATTA</sequence>
<feature type="compositionally biased region" description="Basic and acidic residues" evidence="2">
    <location>
        <begin position="437"/>
        <end position="462"/>
    </location>
</feature>
<feature type="region of interest" description="Disordered" evidence="2">
    <location>
        <begin position="428"/>
        <end position="462"/>
    </location>
</feature>
<dbReference type="GO" id="GO:0008298">
    <property type="term" value="P:intracellular mRNA localization"/>
    <property type="evidence" value="ECO:0007669"/>
    <property type="project" value="TreeGrafter"/>
</dbReference>
<feature type="compositionally biased region" description="Basic and acidic residues" evidence="2">
    <location>
        <begin position="351"/>
        <end position="361"/>
    </location>
</feature>
<dbReference type="EMBL" id="LAEV01001775">
    <property type="protein sequence ID" value="KKA27354.1"/>
    <property type="molecule type" value="Genomic_DNA"/>
</dbReference>
<dbReference type="Gene3D" id="1.10.287.1490">
    <property type="match status" value="1"/>
</dbReference>
<evidence type="ECO:0000256" key="2">
    <source>
        <dbReference type="SAM" id="MobiDB-lite"/>
    </source>
</evidence>
<dbReference type="PANTHER" id="PTHR31027:SF2">
    <property type="entry name" value="LEBERCILIN DOMAIN-CONTAINING PROTEIN"/>
    <property type="match status" value="1"/>
</dbReference>
<dbReference type="InterPro" id="IPR039604">
    <property type="entry name" value="Bfr1"/>
</dbReference>
<evidence type="ECO:0008006" key="5">
    <source>
        <dbReference type="Google" id="ProtNLM"/>
    </source>
</evidence>
<name>A0A0F4ZA23_9PEZI</name>
<dbReference type="AlphaFoldDB" id="A0A0F4ZA23"/>
<feature type="region of interest" description="Disordered" evidence="2">
    <location>
        <begin position="60"/>
        <end position="104"/>
    </location>
</feature>
<dbReference type="GO" id="GO:0042175">
    <property type="term" value="C:nuclear outer membrane-endoplasmic reticulum membrane network"/>
    <property type="evidence" value="ECO:0007669"/>
    <property type="project" value="TreeGrafter"/>
</dbReference>
<feature type="compositionally biased region" description="Basic and acidic residues" evidence="2">
    <location>
        <begin position="78"/>
        <end position="88"/>
    </location>
</feature>
<evidence type="ECO:0000313" key="4">
    <source>
        <dbReference type="Proteomes" id="UP000033483"/>
    </source>
</evidence>
<accession>A0A0F4ZA23</accession>
<proteinExistence type="predicted"/>
<protein>
    <recommendedName>
        <fullName evidence="5">Nuclear segregation protein Bfr1</fullName>
    </recommendedName>
</protein>